<name>A0A7G7MCF2_9PSEU</name>
<protein>
    <submittedName>
        <fullName evidence="1">ATP/GTP-binding protein</fullName>
    </submittedName>
</protein>
<proteinExistence type="predicted"/>
<evidence type="ECO:0000313" key="1">
    <source>
        <dbReference type="EMBL" id="QNG50463.1"/>
    </source>
</evidence>
<dbReference type="Proteomes" id="UP000515728">
    <property type="component" value="Chromosome"/>
</dbReference>
<dbReference type="EMBL" id="CP060131">
    <property type="protein sequence ID" value="QNG50463.1"/>
    <property type="molecule type" value="Genomic_DNA"/>
</dbReference>
<organism evidence="1 2">
    <name type="scientific">Pseudonocardia petroleophila</name>
    <dbReference type="NCBI Taxonomy" id="37331"/>
    <lineage>
        <taxon>Bacteria</taxon>
        <taxon>Bacillati</taxon>
        <taxon>Actinomycetota</taxon>
        <taxon>Actinomycetes</taxon>
        <taxon>Pseudonocardiales</taxon>
        <taxon>Pseudonocardiaceae</taxon>
        <taxon>Pseudonocardia</taxon>
    </lineage>
</organism>
<sequence length="198" mass="20186">MPFGDSWRVGEAIDAADLLAPEPAPEAAAEAPPAAVLAQRAIELLTLDQPALRTSTGGSGFVGVPVWLWIEDGAATAGPVSATATAGASRVTATARLARVEWRMGPPGAVVSCDGPGTPWAGQSGPSPDCGYVFEQRSLPERTSGTGAWEVVATAVWTVSWNGVSGGEPVDGQEIVEVPATTALEIGEIQVLVAGETR</sequence>
<evidence type="ECO:0000313" key="2">
    <source>
        <dbReference type="Proteomes" id="UP000515728"/>
    </source>
</evidence>
<keyword evidence="2" id="KW-1185">Reference proteome</keyword>
<dbReference type="KEGG" id="ppel:H6H00_19760"/>
<gene>
    <name evidence="1" type="ORF">H6H00_19760</name>
</gene>
<dbReference type="AlphaFoldDB" id="A0A7G7MCF2"/>
<reference evidence="1 2" key="1">
    <citation type="submission" date="2020-08" db="EMBL/GenBank/DDBJ databases">
        <authorList>
            <person name="Mo P."/>
        </authorList>
    </citation>
    <scope>NUCLEOTIDE SEQUENCE [LARGE SCALE GENOMIC DNA]</scope>
    <source>
        <strain evidence="1 2">CGMCC 4.1532</strain>
    </source>
</reference>
<dbReference type="RefSeq" id="WP_185717225.1">
    <property type="nucleotide sequence ID" value="NZ_BAAAWI010000001.1"/>
</dbReference>
<accession>A0A7G7MCF2</accession>